<dbReference type="EMBL" id="FQUY01000006">
    <property type="protein sequence ID" value="SHE82173.1"/>
    <property type="molecule type" value="Genomic_DNA"/>
</dbReference>
<protein>
    <recommendedName>
        <fullName evidence="3">DUF1573 domain-containing protein</fullName>
    </recommendedName>
</protein>
<gene>
    <name evidence="1" type="ORF">SAMN02745133_01230</name>
</gene>
<organism evidence="1 2">
    <name type="scientific">Desulforamulus putei DSM 12395</name>
    <dbReference type="NCBI Taxonomy" id="1121429"/>
    <lineage>
        <taxon>Bacteria</taxon>
        <taxon>Bacillati</taxon>
        <taxon>Bacillota</taxon>
        <taxon>Clostridia</taxon>
        <taxon>Eubacteriales</taxon>
        <taxon>Peptococcaceae</taxon>
        <taxon>Desulforamulus</taxon>
    </lineage>
</organism>
<evidence type="ECO:0000313" key="2">
    <source>
        <dbReference type="Proteomes" id="UP000184148"/>
    </source>
</evidence>
<evidence type="ECO:0008006" key="3">
    <source>
        <dbReference type="Google" id="ProtNLM"/>
    </source>
</evidence>
<keyword evidence="2" id="KW-1185">Reference proteome</keyword>
<name>A0A1M4WM96_9FIRM</name>
<dbReference type="AlphaFoldDB" id="A0A1M4WM96"/>
<dbReference type="OrthoDB" id="2988649at2"/>
<dbReference type="Proteomes" id="UP000184148">
    <property type="component" value="Unassembled WGS sequence"/>
</dbReference>
<proteinExistence type="predicted"/>
<reference evidence="2" key="1">
    <citation type="submission" date="2016-11" db="EMBL/GenBank/DDBJ databases">
        <authorList>
            <person name="Varghese N."/>
            <person name="Submissions S."/>
        </authorList>
    </citation>
    <scope>NUCLEOTIDE SEQUENCE [LARGE SCALE GENOMIC DNA]</scope>
    <source>
        <strain evidence="2">DSM 12395</strain>
    </source>
</reference>
<dbReference type="STRING" id="1121429.SAMN02745133_01230"/>
<accession>A0A1M4WM96</accession>
<dbReference type="RefSeq" id="WP_073237323.1">
    <property type="nucleotide sequence ID" value="NZ_FQUY01000006.1"/>
</dbReference>
<evidence type="ECO:0000313" key="1">
    <source>
        <dbReference type="EMBL" id="SHE82173.1"/>
    </source>
</evidence>
<sequence>MKDLLCDQFQNTVSEMLLCHRSILEILSKVQESGARVQRSVVHSVTSCGCQKIVADKRPLPENATLVDLKNLLDSHLSGTLCENCRDSIENEIGRSLFYLAALCNLLDLNLYDIFIKEHKHLEILREYNMA</sequence>